<dbReference type="PANTHER" id="PTHR48079:SF6">
    <property type="entry name" value="NAD(P)-BINDING DOMAIN-CONTAINING PROTEIN-RELATED"/>
    <property type="match status" value="1"/>
</dbReference>
<dbReference type="InterPro" id="IPR051783">
    <property type="entry name" value="NAD(P)-dependent_oxidoreduct"/>
</dbReference>
<dbReference type="Gene3D" id="3.40.50.1820">
    <property type="entry name" value="alpha/beta hydrolase"/>
    <property type="match status" value="1"/>
</dbReference>
<keyword evidence="3" id="KW-0378">Hydrolase</keyword>
<feature type="domain" description="AB hydrolase-1" evidence="2">
    <location>
        <begin position="365"/>
        <end position="571"/>
    </location>
</feature>
<dbReference type="InterPro" id="IPR001509">
    <property type="entry name" value="Epimerase_deHydtase"/>
</dbReference>
<dbReference type="Gene3D" id="3.40.50.720">
    <property type="entry name" value="NAD(P)-binding Rossmann-like Domain"/>
    <property type="match status" value="1"/>
</dbReference>
<accession>A0ABS0C942</accession>
<evidence type="ECO:0000313" key="3">
    <source>
        <dbReference type="EMBL" id="MBF6226898.1"/>
    </source>
</evidence>
<proteinExistence type="predicted"/>
<evidence type="ECO:0000259" key="2">
    <source>
        <dbReference type="Pfam" id="PF12697"/>
    </source>
</evidence>
<dbReference type="PANTHER" id="PTHR48079">
    <property type="entry name" value="PROTEIN YEEZ"/>
    <property type="match status" value="1"/>
</dbReference>
<reference evidence="3 4" key="1">
    <citation type="submission" date="2020-10" db="EMBL/GenBank/DDBJ databases">
        <title>Identification of Nocardia species via Next-generation sequencing and recognition of intraspecies genetic diversity.</title>
        <authorList>
            <person name="Li P."/>
            <person name="Li P."/>
            <person name="Lu B."/>
        </authorList>
    </citation>
    <scope>NUCLEOTIDE SEQUENCE [LARGE SCALE GENOMIC DNA]</scope>
    <source>
        <strain evidence="3 4">N-11</strain>
    </source>
</reference>
<dbReference type="SUPFAM" id="SSF51735">
    <property type="entry name" value="NAD(P)-binding Rossmann-fold domains"/>
    <property type="match status" value="1"/>
</dbReference>
<dbReference type="GO" id="GO:0016787">
    <property type="term" value="F:hydrolase activity"/>
    <property type="evidence" value="ECO:0007669"/>
    <property type="project" value="UniProtKB-KW"/>
</dbReference>
<dbReference type="InterPro" id="IPR029058">
    <property type="entry name" value="AB_hydrolase_fold"/>
</dbReference>
<dbReference type="InterPro" id="IPR000073">
    <property type="entry name" value="AB_hydrolase_1"/>
</dbReference>
<dbReference type="InterPro" id="IPR036291">
    <property type="entry name" value="NAD(P)-bd_dom_sf"/>
</dbReference>
<comment type="caution">
    <text evidence="3">The sequence shown here is derived from an EMBL/GenBank/DDBJ whole genome shotgun (WGS) entry which is preliminary data.</text>
</comment>
<dbReference type="EMBL" id="JADLRE010000012">
    <property type="protein sequence ID" value="MBF6226898.1"/>
    <property type="molecule type" value="Genomic_DNA"/>
</dbReference>
<dbReference type="SUPFAM" id="SSF53474">
    <property type="entry name" value="alpha/beta-Hydrolases"/>
    <property type="match status" value="1"/>
</dbReference>
<evidence type="ECO:0000259" key="1">
    <source>
        <dbReference type="Pfam" id="PF01370"/>
    </source>
</evidence>
<dbReference type="Pfam" id="PF12697">
    <property type="entry name" value="Abhydrolase_6"/>
    <property type="match status" value="1"/>
</dbReference>
<keyword evidence="4" id="KW-1185">Reference proteome</keyword>
<organism evidence="3 4">
    <name type="scientific">Nocardia abscessus</name>
    <dbReference type="NCBI Taxonomy" id="120957"/>
    <lineage>
        <taxon>Bacteria</taxon>
        <taxon>Bacillati</taxon>
        <taxon>Actinomycetota</taxon>
        <taxon>Actinomycetes</taxon>
        <taxon>Mycobacteriales</taxon>
        <taxon>Nocardiaceae</taxon>
        <taxon>Nocardia</taxon>
    </lineage>
</organism>
<protein>
    <submittedName>
        <fullName evidence="3">Alpha/beta fold hydrolase</fullName>
    </submittedName>
</protein>
<dbReference type="Proteomes" id="UP000807309">
    <property type="component" value="Unassembled WGS sequence"/>
</dbReference>
<feature type="domain" description="NAD-dependent epimerase/dehydratase" evidence="1">
    <location>
        <begin position="19"/>
        <end position="192"/>
    </location>
</feature>
<sequence>MAAKYVDRSSKEFVMSDSIVFGAAGFLGRAAVARLLEQGHSVTAALRAGSEERLASWLRGRGVDSGALEIVACDITAEDLGLPAGFDPSGIRDVYNCAARFAFGLAPEDAYAVNVTGALHVLEWAAALPGLRRLVHITGYRITVEQSEEQHWEKGAYGASKFESDPLLRRRAAELGVALTIANPSSVIGPGQYVGLAGVVEQLWNGRLPATPGGADTFVPIVDLDYFTDFLISLPTLPDTAGRSYTVLDDRTPVLPKLIRLLAEHMGVRAPRFSIPVGVIEKLPRALTGADPESLPFIADDRYDTSAAQEVARRAGLTMPPTEATLLAWADHLVASRFGAVADDPTAGFADGVWVSGERQRPAYVLVHGLPLDGESWHAVRAELDGPSLAVDLPGLGRSAPGDHDAVLPKSLSSVRTRPVLVGHSLGCGPVLRYAAEHPERVSGVVLVAPAFLQPRSGLLLRSPLMTAAIRRMTAAALAKRLGVPDGAAIASAAANLRRPGVAARTVAALRRASAPARRAELRELLERIEVPVRIVTGSADPLTVTTPRDSVAIEGAGHYPQLTHPARVAAELARMSTVGARG</sequence>
<evidence type="ECO:0000313" key="4">
    <source>
        <dbReference type="Proteomes" id="UP000807309"/>
    </source>
</evidence>
<name>A0ABS0C942_9NOCA</name>
<dbReference type="Pfam" id="PF01370">
    <property type="entry name" value="Epimerase"/>
    <property type="match status" value="1"/>
</dbReference>
<gene>
    <name evidence="3" type="ORF">IU470_17525</name>
</gene>